<dbReference type="InterPro" id="IPR020841">
    <property type="entry name" value="PKS_Beta-ketoAc_synthase_dom"/>
</dbReference>
<dbReference type="SUPFAM" id="SSF47336">
    <property type="entry name" value="ACP-like"/>
    <property type="match status" value="2"/>
</dbReference>
<dbReference type="Proteomes" id="UP001144280">
    <property type="component" value="Unassembled WGS sequence"/>
</dbReference>
<dbReference type="Pfam" id="PF00698">
    <property type="entry name" value="Acyl_transf_1"/>
    <property type="match status" value="1"/>
</dbReference>
<feature type="domain" description="Carrier" evidence="5">
    <location>
        <begin position="1509"/>
        <end position="1585"/>
    </location>
</feature>
<keyword evidence="2" id="KW-0597">Phosphoprotein</keyword>
<dbReference type="InterPro" id="IPR036736">
    <property type="entry name" value="ACP-like_sf"/>
</dbReference>
<feature type="domain" description="Carrier" evidence="5">
    <location>
        <begin position="1"/>
        <end position="75"/>
    </location>
</feature>
<evidence type="ECO:0000256" key="4">
    <source>
        <dbReference type="SAM" id="MobiDB-lite"/>
    </source>
</evidence>
<dbReference type="InterPro" id="IPR014043">
    <property type="entry name" value="Acyl_transferase_dom"/>
</dbReference>
<dbReference type="EMBL" id="BSDI01000005">
    <property type="protein sequence ID" value="GLH96022.1"/>
    <property type="molecule type" value="Genomic_DNA"/>
</dbReference>
<comment type="caution">
    <text evidence="7">The sequence shown here is derived from an EMBL/GenBank/DDBJ whole genome shotgun (WGS) entry which is preliminary data.</text>
</comment>
<dbReference type="Pfam" id="PF00975">
    <property type="entry name" value="Thioesterase"/>
    <property type="match status" value="1"/>
</dbReference>
<dbReference type="Gene3D" id="1.10.1200.10">
    <property type="entry name" value="ACP-like"/>
    <property type="match status" value="2"/>
</dbReference>
<dbReference type="PANTHER" id="PTHR43775">
    <property type="entry name" value="FATTY ACID SYNTHASE"/>
    <property type="match status" value="1"/>
</dbReference>
<dbReference type="PROSITE" id="PS00012">
    <property type="entry name" value="PHOSPHOPANTETHEINE"/>
    <property type="match status" value="1"/>
</dbReference>
<dbReference type="SMART" id="SM00825">
    <property type="entry name" value="PKS_KS"/>
    <property type="match status" value="1"/>
</dbReference>
<evidence type="ECO:0000256" key="3">
    <source>
        <dbReference type="ARBA" id="ARBA00022679"/>
    </source>
</evidence>
<dbReference type="InterPro" id="IPR020806">
    <property type="entry name" value="PKS_PP-bd"/>
</dbReference>
<dbReference type="PROSITE" id="PS52004">
    <property type="entry name" value="KS3_2"/>
    <property type="match status" value="1"/>
</dbReference>
<dbReference type="Gene3D" id="3.40.50.720">
    <property type="entry name" value="NAD(P)-binding Rossmann-like Domain"/>
    <property type="match status" value="1"/>
</dbReference>
<dbReference type="Pfam" id="PF08659">
    <property type="entry name" value="KR"/>
    <property type="match status" value="1"/>
</dbReference>
<dbReference type="SMART" id="SM01294">
    <property type="entry name" value="PKS_PP_betabranch"/>
    <property type="match status" value="1"/>
</dbReference>
<feature type="region of interest" description="Disordered" evidence="4">
    <location>
        <begin position="1482"/>
        <end position="1502"/>
    </location>
</feature>
<dbReference type="SUPFAM" id="SSF52151">
    <property type="entry name" value="FabD/lysophospholipase-like"/>
    <property type="match status" value="1"/>
</dbReference>
<evidence type="ECO:0000259" key="5">
    <source>
        <dbReference type="PROSITE" id="PS50075"/>
    </source>
</evidence>
<dbReference type="InterPro" id="IPR050091">
    <property type="entry name" value="PKS_NRPS_Biosynth_Enz"/>
</dbReference>
<dbReference type="Gene3D" id="3.40.366.10">
    <property type="entry name" value="Malonyl-Coenzyme A Acyl Carrier Protein, domain 2"/>
    <property type="match status" value="1"/>
</dbReference>
<dbReference type="CDD" id="cd00833">
    <property type="entry name" value="PKS"/>
    <property type="match status" value="1"/>
</dbReference>
<evidence type="ECO:0000313" key="8">
    <source>
        <dbReference type="Proteomes" id="UP001144280"/>
    </source>
</evidence>
<dbReference type="InterPro" id="IPR014030">
    <property type="entry name" value="Ketoacyl_synth_N"/>
</dbReference>
<gene>
    <name evidence="7" type="ORF">Pa4123_12950</name>
</gene>
<evidence type="ECO:0008006" key="9">
    <source>
        <dbReference type="Google" id="ProtNLM"/>
    </source>
</evidence>
<dbReference type="InterPro" id="IPR001227">
    <property type="entry name" value="Ac_transferase_dom_sf"/>
</dbReference>
<accession>A0ABQ5QPY2</accession>
<keyword evidence="1" id="KW-0596">Phosphopantetheine</keyword>
<dbReference type="Gene3D" id="3.40.50.1820">
    <property type="entry name" value="alpha/beta hydrolase"/>
    <property type="match status" value="1"/>
</dbReference>
<organism evidence="7 8">
    <name type="scientific">Phytohabitans aurantiacus</name>
    <dbReference type="NCBI Taxonomy" id="3016789"/>
    <lineage>
        <taxon>Bacteria</taxon>
        <taxon>Bacillati</taxon>
        <taxon>Actinomycetota</taxon>
        <taxon>Actinomycetes</taxon>
        <taxon>Micromonosporales</taxon>
        <taxon>Micromonosporaceae</taxon>
    </lineage>
</organism>
<protein>
    <recommendedName>
        <fullName evidence="9">Polyketide synthase</fullName>
    </recommendedName>
</protein>
<evidence type="ECO:0000259" key="6">
    <source>
        <dbReference type="PROSITE" id="PS52004"/>
    </source>
</evidence>
<dbReference type="InterPro" id="IPR016039">
    <property type="entry name" value="Thiolase-like"/>
</dbReference>
<evidence type="ECO:0000256" key="2">
    <source>
        <dbReference type="ARBA" id="ARBA00022553"/>
    </source>
</evidence>
<dbReference type="InterPro" id="IPR016036">
    <property type="entry name" value="Malonyl_transacylase_ACP-bd"/>
</dbReference>
<dbReference type="Gene3D" id="3.30.70.250">
    <property type="entry name" value="Malonyl-CoA ACP transacylase, ACP-binding"/>
    <property type="match status" value="1"/>
</dbReference>
<dbReference type="SUPFAM" id="SSF55048">
    <property type="entry name" value="Probable ACP-binding domain of malonyl-CoA ACP transacylase"/>
    <property type="match status" value="1"/>
</dbReference>
<dbReference type="SUPFAM" id="SSF53474">
    <property type="entry name" value="alpha/beta-Hydrolases"/>
    <property type="match status" value="1"/>
</dbReference>
<dbReference type="SUPFAM" id="SSF51735">
    <property type="entry name" value="NAD(P)-binding Rossmann-fold domains"/>
    <property type="match status" value="2"/>
</dbReference>
<evidence type="ECO:0000256" key="1">
    <source>
        <dbReference type="ARBA" id="ARBA00022450"/>
    </source>
</evidence>
<dbReference type="InterPro" id="IPR006162">
    <property type="entry name" value="Ppantetheine_attach_site"/>
</dbReference>
<feature type="domain" description="Ketosynthase family 3 (KS3)" evidence="6">
    <location>
        <begin position="91"/>
        <end position="512"/>
    </location>
</feature>
<proteinExistence type="predicted"/>
<dbReference type="InterPro" id="IPR013968">
    <property type="entry name" value="PKS_KR"/>
</dbReference>
<dbReference type="SUPFAM" id="SSF53901">
    <property type="entry name" value="Thiolase-like"/>
    <property type="match status" value="1"/>
</dbReference>
<name>A0ABQ5QPY2_9ACTN</name>
<dbReference type="Pfam" id="PF16197">
    <property type="entry name" value="KAsynt_C_assoc"/>
    <property type="match status" value="1"/>
</dbReference>
<dbReference type="InterPro" id="IPR036291">
    <property type="entry name" value="NAD(P)-bd_dom_sf"/>
</dbReference>
<sequence length="1964" mass="202819">MELVTVLAELVADRCQRPVADLDHDRPLFEFGLSSVDAVEMAGILEERVGRPLPPTLVWEHPTINALALALSSAAAEEAAPAVAVADRAAGEAVAIVGIGCRFPGGADHPDALWRLLTEGRDAIGAVPPERWHAFRAAGRSTGGAARWGGFLDDVAGFDAEFFGITAGEARLMDPQQRLLLEVTWEALQHAAIAPGRLAGTRTGVYVGICASEYAHLTTATLEAVEGWTATGGALSIAANRLSYLLDLRGPSMAVDSACSSSLVATHLAVRSLRSGETDCALVGGVNLLLLPALTVAFGQGGGLAPGGRCRPFDAAAEGIVRAEGCGMIVLKRLSDAERDGDRVLALIRGSAVNSDGRSGALVAPNPKAQEQVLREAYADAGLDPSAVDYVEAHGTGTPLGDPIEAGALGAVCGAGRRPGDPLLIGSIKSNLGHLEAAAGVAGVIKAALVLRHGLVPPSLHFEQPSPHIPFTDWGLRVPTVPQPLARRGRPARAGVSAFGFGGTNAHVVLEAAPAGVPSEPQGGTAYCVVTDLSEARVRAAARALARDLPAGTPADVATTLARRGARGPARAVVVAADRDTLRAGLSAVAAGEPHPHAVTGNDGRAAGGGVWVFSGYGGHWPAMGRDLLARERAFADAVDELEPAFEAETGTSLRAGLTSDDAHTAILAQPLTFGLQVALAALWRSYGATPAAVIGHSMGEVAAAVVSGALTPASGMRVIARRAELLARLGPGAMSVLGIGEDEFDAFAADLSNVHIAVVSSPQQIVVTGDPIDVQALAARVAAEARMARTLTTEGAGHSPAVDPLLPPLAEALADLRPVRPAIPFYSTVVDDPRAVPPLSAPYWTANLRRPVHLARAIAAAASDGHRFFLEISPHPVLVRPVRATLEARGIPDALVIGTLRRDGGALSFARQLATVYAHGLPAQPLARGVVLDLPAAPWHRRRHWYDKAGNDAPPALRGLLGLTWAETALPAGTETSAPTGDAAPARQPLPASVPAPAVPGPVHLFAAAADGAEPARVADPPVEGAPPGDDHFAVVVDPGGAPGPARSREALVAVALRGAPDDPLVRAAGGPVEAVARGADAVVVLPAGGDAPDPAAAEALAFDVTRAANAALNGGARRLWLVTRGAATLPTGAAGHADLAWVRGAVRSLAIEQPRLRATWLDLDPADEPGEQAAALRAELAADAADDEVAWRAGQRYAARLRAAAAPPRRPAPVVRPGAAYLLTGGYRGVGLRVARWLAERGAARLVLTGRHGPPRASHGELAELRALGADVRVVCGDLAAPGAAEAAVAAARTGGLRLAGVVHGAGVLVDGLVTDVRAPDVSRVWSPKASGAWRLDAAVRAAGAAGELDWWVSLSSAAALLGSPGQSVYAGANAWLDGFAAWQRDNGIPAIALHYGAWARVGGAAAVRMPGLRAIEPDGAVAALEELLSREPGATGVVPLDIAAAAAAFPEIARLPFFTDLLAAATPVAAAGSAEVAGPAGADLPARGGPDEVPTPDRLRNLPSRQAVRLVGDQIGARIAAVLGASGPPGRDTPLADLGLDSLAAIRIKNLVERDFGVAVPTAVLVRGVTLGDLERSVAAELGIRTNGAQVINGAHVTLPETAVEGRDAAERLVLHVVREVLGPVPCGVTDRLDRIAPPDALARVTALLRQRTGVDVGAVVLAAAPTAERLAAPLRAADEAEVRRGLVRELRPGTAGAPPLFLAHPAGGTTVVYRQLVDLLGPDQPCYGLERLDDVGPVEERAARYLELLAGTQPAGPYRLGGWSFGGVLAFEMARQLTAAGERVELLGLIDAGLPLPVSRRRDTELLVRRFVGFGAYLRQTYGIQVHLSAEELRELPEDGQFDLVLARLADSGLSARLPEAIMRHQITSHRDTRALDRYEPGEYTGPVVLYRCTEATPWNVRDPRYEHTDLDRGFGRWCTDLRVVPVTAHHLNVLDPPAVDAVAADLTALLSATVLPGKE</sequence>
<dbReference type="InterPro" id="IPR014031">
    <property type="entry name" value="Ketoacyl_synth_C"/>
</dbReference>
<dbReference type="Pfam" id="PF00109">
    <property type="entry name" value="ketoacyl-synt"/>
    <property type="match status" value="1"/>
</dbReference>
<dbReference type="Pfam" id="PF00550">
    <property type="entry name" value="PP-binding"/>
    <property type="match status" value="2"/>
</dbReference>
<dbReference type="RefSeq" id="WP_281893147.1">
    <property type="nucleotide sequence ID" value="NZ_BSDI01000005.1"/>
</dbReference>
<dbReference type="InterPro" id="IPR009081">
    <property type="entry name" value="PP-bd_ACP"/>
</dbReference>
<dbReference type="Gene3D" id="3.40.47.10">
    <property type="match status" value="1"/>
</dbReference>
<dbReference type="PROSITE" id="PS50075">
    <property type="entry name" value="CARRIER"/>
    <property type="match status" value="2"/>
</dbReference>
<dbReference type="InterPro" id="IPR057326">
    <property type="entry name" value="KR_dom"/>
</dbReference>
<dbReference type="Pfam" id="PF02801">
    <property type="entry name" value="Ketoacyl-synt_C"/>
    <property type="match status" value="1"/>
</dbReference>
<dbReference type="InterPro" id="IPR016035">
    <property type="entry name" value="Acyl_Trfase/lysoPLipase"/>
</dbReference>
<dbReference type="InterPro" id="IPR001031">
    <property type="entry name" value="Thioesterase"/>
</dbReference>
<keyword evidence="8" id="KW-1185">Reference proteome</keyword>
<dbReference type="InterPro" id="IPR029058">
    <property type="entry name" value="AB_hydrolase_fold"/>
</dbReference>
<dbReference type="SMART" id="SM00822">
    <property type="entry name" value="PKS_KR"/>
    <property type="match status" value="1"/>
</dbReference>
<evidence type="ECO:0000313" key="7">
    <source>
        <dbReference type="EMBL" id="GLH96022.1"/>
    </source>
</evidence>
<dbReference type="PANTHER" id="PTHR43775:SF37">
    <property type="entry name" value="SI:DKEY-61P9.11"/>
    <property type="match status" value="1"/>
</dbReference>
<dbReference type="SMART" id="SM00823">
    <property type="entry name" value="PKS_PP"/>
    <property type="match status" value="2"/>
</dbReference>
<keyword evidence="3" id="KW-0808">Transferase</keyword>
<dbReference type="SMART" id="SM00827">
    <property type="entry name" value="PKS_AT"/>
    <property type="match status" value="1"/>
</dbReference>
<dbReference type="InterPro" id="IPR032821">
    <property type="entry name" value="PKS_assoc"/>
</dbReference>
<reference evidence="7" key="1">
    <citation type="submission" date="2022-12" db="EMBL/GenBank/DDBJ databases">
        <title>New Phytohabitans aurantiacus sp. RD004123 nov., an actinomycete isolated from soil.</title>
        <authorList>
            <person name="Triningsih D.W."/>
            <person name="Harunari E."/>
            <person name="Igarashi Y."/>
        </authorList>
    </citation>
    <scope>NUCLEOTIDE SEQUENCE</scope>
    <source>
        <strain evidence="7">RD004123</strain>
    </source>
</reference>